<evidence type="ECO:0000256" key="6">
    <source>
        <dbReference type="ARBA" id="ARBA00023212"/>
    </source>
</evidence>
<dbReference type="PANTHER" id="PTHR14326">
    <property type="entry name" value="TARGETING PROTEIN FOR XKLP2"/>
    <property type="match status" value="1"/>
</dbReference>
<sequence length="511" mass="58384">MGTKFMSSSLSHDDAAGTMRRKQKLILTGPKEPELETDLSFRSLRVKSSTELNGETMARILKIKAQPLNKKILEVPTLPALPRKATPLTTDFKEFHLDTMARANQNAEASLVSYSESSQTKQSPLCKAHPTARESSVLQTSPRPRLPSARNPDKPEKEELQLTPKFKARPLNKKAPFSTLTSLLILEKKITIPQEFHFAIDERIPPSIFLAEMFDELSVKPKSQQDKPIPRNTTQPFQLRTEERGAEKGKKWVSEVLHQQEQQHSRIPKANPYPYSTEYHVIPPKPEPKPCTKPKPFYLESLVRHEEEVRRRLQERWQMVMKDAQMKSFKAQPIMKEDPIPLPEKASAPLTIVKEFSLHVQHRASGRAKFDKKIEQKELMYKRRREKVESDKQREEERNLKERRRTLIPHARQVPNFAHPFLPHKSSKQVTKPKSPRLNVLKVKEKRKIMASPVETLTFISATLTSEIGENSPTVTAGGVISCENAALGRKETSNEEKDYVPKAAYATPAC</sequence>
<organism evidence="11 12">
    <name type="scientific">Oldenlandia corymbosa var. corymbosa</name>
    <dbReference type="NCBI Taxonomy" id="529605"/>
    <lineage>
        <taxon>Eukaryota</taxon>
        <taxon>Viridiplantae</taxon>
        <taxon>Streptophyta</taxon>
        <taxon>Embryophyta</taxon>
        <taxon>Tracheophyta</taxon>
        <taxon>Spermatophyta</taxon>
        <taxon>Magnoliopsida</taxon>
        <taxon>eudicotyledons</taxon>
        <taxon>Gunneridae</taxon>
        <taxon>Pentapetalae</taxon>
        <taxon>asterids</taxon>
        <taxon>lamiids</taxon>
        <taxon>Gentianales</taxon>
        <taxon>Rubiaceae</taxon>
        <taxon>Rubioideae</taxon>
        <taxon>Spermacoceae</taxon>
        <taxon>Hedyotis-Oldenlandia complex</taxon>
        <taxon>Oldenlandia</taxon>
    </lineage>
</organism>
<evidence type="ECO:0000256" key="7">
    <source>
        <dbReference type="ARBA" id="ARBA00023242"/>
    </source>
</evidence>
<keyword evidence="6" id="KW-0206">Cytoskeleton</keyword>
<dbReference type="GO" id="GO:0060236">
    <property type="term" value="P:regulation of mitotic spindle organization"/>
    <property type="evidence" value="ECO:0007669"/>
    <property type="project" value="InterPro"/>
</dbReference>
<feature type="region of interest" description="Disordered" evidence="8">
    <location>
        <begin position="111"/>
        <end position="159"/>
    </location>
</feature>
<protein>
    <submittedName>
        <fullName evidence="11">OLC1v1008861C1</fullName>
    </submittedName>
</protein>
<evidence type="ECO:0000256" key="1">
    <source>
        <dbReference type="ARBA" id="ARBA00004123"/>
    </source>
</evidence>
<evidence type="ECO:0000256" key="5">
    <source>
        <dbReference type="ARBA" id="ARBA00022701"/>
    </source>
</evidence>
<reference evidence="11" key="1">
    <citation type="submission" date="2023-03" db="EMBL/GenBank/DDBJ databases">
        <authorList>
            <person name="Julca I."/>
        </authorList>
    </citation>
    <scope>NUCLEOTIDE SEQUENCE</scope>
</reference>
<comment type="subcellular location">
    <subcellularLocation>
        <location evidence="2">Cytoplasm</location>
        <location evidence="2">Cytoskeleton</location>
        <location evidence="2">Spindle</location>
    </subcellularLocation>
    <subcellularLocation>
        <location evidence="1">Nucleus</location>
    </subcellularLocation>
</comment>
<evidence type="ECO:0000313" key="11">
    <source>
        <dbReference type="EMBL" id="CAI9109106.1"/>
    </source>
</evidence>
<dbReference type="Proteomes" id="UP001161247">
    <property type="component" value="Chromosome 6"/>
</dbReference>
<dbReference type="InterPro" id="IPR027330">
    <property type="entry name" value="TPX2_central_dom"/>
</dbReference>
<evidence type="ECO:0000259" key="9">
    <source>
        <dbReference type="Pfam" id="PF06886"/>
    </source>
</evidence>
<dbReference type="GO" id="GO:0008017">
    <property type="term" value="F:microtubule binding"/>
    <property type="evidence" value="ECO:0007669"/>
    <property type="project" value="TreeGrafter"/>
</dbReference>
<dbReference type="GO" id="GO:0090307">
    <property type="term" value="P:mitotic spindle assembly"/>
    <property type="evidence" value="ECO:0007669"/>
    <property type="project" value="TreeGrafter"/>
</dbReference>
<dbReference type="GO" id="GO:0005819">
    <property type="term" value="C:spindle"/>
    <property type="evidence" value="ECO:0007669"/>
    <property type="project" value="UniProtKB-SubCell"/>
</dbReference>
<name>A0AAV1DMJ9_OLDCO</name>
<dbReference type="InterPro" id="IPR009675">
    <property type="entry name" value="TPX2_fam"/>
</dbReference>
<evidence type="ECO:0000313" key="12">
    <source>
        <dbReference type="Proteomes" id="UP001161247"/>
    </source>
</evidence>
<feature type="domain" description="TPX2 C-terminal" evidence="9">
    <location>
        <begin position="356"/>
        <end position="432"/>
    </location>
</feature>
<dbReference type="EMBL" id="OX459123">
    <property type="protein sequence ID" value="CAI9109106.1"/>
    <property type="molecule type" value="Genomic_DNA"/>
</dbReference>
<keyword evidence="7" id="KW-0539">Nucleus</keyword>
<accession>A0AAV1DMJ9</accession>
<feature type="compositionally biased region" description="Polar residues" evidence="8">
    <location>
        <begin position="111"/>
        <end position="123"/>
    </location>
</feature>
<feature type="domain" description="TPX2 central" evidence="10">
    <location>
        <begin position="26"/>
        <end position="198"/>
    </location>
</feature>
<evidence type="ECO:0000256" key="2">
    <source>
        <dbReference type="ARBA" id="ARBA00004186"/>
    </source>
</evidence>
<dbReference type="AlphaFoldDB" id="A0AAV1DMJ9"/>
<dbReference type="Pfam" id="PF06886">
    <property type="entry name" value="TPX2"/>
    <property type="match status" value="1"/>
</dbReference>
<comment type="similarity">
    <text evidence="3">Belongs to the TPX2 family.</text>
</comment>
<dbReference type="GO" id="GO:0030295">
    <property type="term" value="F:protein kinase activator activity"/>
    <property type="evidence" value="ECO:0007669"/>
    <property type="project" value="TreeGrafter"/>
</dbReference>
<keyword evidence="4" id="KW-0963">Cytoplasm</keyword>
<proteinExistence type="inferred from homology"/>
<keyword evidence="12" id="KW-1185">Reference proteome</keyword>
<evidence type="ECO:0000256" key="4">
    <source>
        <dbReference type="ARBA" id="ARBA00022490"/>
    </source>
</evidence>
<keyword evidence="5" id="KW-0493">Microtubule</keyword>
<dbReference type="PANTHER" id="PTHR14326:SF44">
    <property type="entry name" value="TARGETING PROTEIN FOR XKLP2"/>
    <property type="match status" value="1"/>
</dbReference>
<gene>
    <name evidence="11" type="ORF">OLC1_LOCUS17060</name>
</gene>
<evidence type="ECO:0000256" key="8">
    <source>
        <dbReference type="SAM" id="MobiDB-lite"/>
    </source>
</evidence>
<evidence type="ECO:0000259" key="10">
    <source>
        <dbReference type="Pfam" id="PF12214"/>
    </source>
</evidence>
<dbReference type="GO" id="GO:0005880">
    <property type="term" value="C:nuclear microtubule"/>
    <property type="evidence" value="ECO:0007669"/>
    <property type="project" value="TreeGrafter"/>
</dbReference>
<dbReference type="Pfam" id="PF12214">
    <property type="entry name" value="TPX2_importin"/>
    <property type="match status" value="1"/>
</dbReference>
<dbReference type="InterPro" id="IPR027329">
    <property type="entry name" value="TPX2_C"/>
</dbReference>
<feature type="compositionally biased region" description="Polar residues" evidence="8">
    <location>
        <begin position="133"/>
        <end position="142"/>
    </location>
</feature>
<evidence type="ECO:0000256" key="3">
    <source>
        <dbReference type="ARBA" id="ARBA00005885"/>
    </source>
</evidence>